<evidence type="ECO:0000256" key="3">
    <source>
        <dbReference type="PROSITE-ProRule" id="PRU00023"/>
    </source>
</evidence>
<reference evidence="6 7" key="1">
    <citation type="submission" date="2018-06" db="EMBL/GenBank/DDBJ databases">
        <title>Genomic Encyclopedia of Type Strains, Phase IV (KMG-IV): sequencing the most valuable type-strain genomes for metagenomic binning, comparative biology and taxonomic classification.</title>
        <authorList>
            <person name="Goeker M."/>
        </authorList>
    </citation>
    <scope>NUCLEOTIDE SEQUENCE [LARGE SCALE GENOMIC DNA]</scope>
    <source>
        <strain evidence="6 7">DSM 25520</strain>
    </source>
</reference>
<dbReference type="PROSITE" id="PS50088">
    <property type="entry name" value="ANK_REPEAT"/>
    <property type="match status" value="2"/>
</dbReference>
<feature type="signal peptide" evidence="5">
    <location>
        <begin position="1"/>
        <end position="24"/>
    </location>
</feature>
<organism evidence="6 7">
    <name type="scientific">Eoetvoesiella caeni</name>
    <dbReference type="NCBI Taxonomy" id="645616"/>
    <lineage>
        <taxon>Bacteria</taxon>
        <taxon>Pseudomonadati</taxon>
        <taxon>Pseudomonadota</taxon>
        <taxon>Betaproteobacteria</taxon>
        <taxon>Burkholderiales</taxon>
        <taxon>Alcaligenaceae</taxon>
        <taxon>Eoetvoesiella</taxon>
    </lineage>
</organism>
<feature type="region of interest" description="Disordered" evidence="4">
    <location>
        <begin position="271"/>
        <end position="345"/>
    </location>
</feature>
<dbReference type="PANTHER" id="PTHR24193">
    <property type="entry name" value="ANKYRIN REPEAT PROTEIN"/>
    <property type="match status" value="1"/>
</dbReference>
<dbReference type="PROSITE" id="PS50297">
    <property type="entry name" value="ANK_REP_REGION"/>
    <property type="match status" value="2"/>
</dbReference>
<dbReference type="Proteomes" id="UP000253628">
    <property type="component" value="Unassembled WGS sequence"/>
</dbReference>
<evidence type="ECO:0000256" key="1">
    <source>
        <dbReference type="ARBA" id="ARBA00022737"/>
    </source>
</evidence>
<dbReference type="OrthoDB" id="198309at2"/>
<dbReference type="SMART" id="SM00248">
    <property type="entry name" value="ANK"/>
    <property type="match status" value="4"/>
</dbReference>
<dbReference type="PRINTS" id="PR01415">
    <property type="entry name" value="ANKYRIN"/>
</dbReference>
<accession>A0A366HK98</accession>
<keyword evidence="1" id="KW-0677">Repeat</keyword>
<name>A0A366HK98_9BURK</name>
<feature type="repeat" description="ANK" evidence="3">
    <location>
        <begin position="122"/>
        <end position="154"/>
    </location>
</feature>
<dbReference type="InterPro" id="IPR050663">
    <property type="entry name" value="Ankyrin-SOCS_Box"/>
</dbReference>
<evidence type="ECO:0000313" key="7">
    <source>
        <dbReference type="Proteomes" id="UP000253628"/>
    </source>
</evidence>
<keyword evidence="7" id="KW-1185">Reference proteome</keyword>
<dbReference type="EMBL" id="QNRQ01000001">
    <property type="protein sequence ID" value="RBP42967.1"/>
    <property type="molecule type" value="Genomic_DNA"/>
</dbReference>
<protein>
    <submittedName>
        <fullName evidence="6">Uncharacterized protein</fullName>
    </submittedName>
</protein>
<sequence>MAVNHNTARCVFGGLLLCFATAVAAVSPSWWVDIANDRVEAIKTELAQGESPNEISPKGQPALMQAIRDGAWKVYDLLAAHRRVDVNAENRMHETPLMYLAVVGDVKRAQALIKRGAKVNHLGWSPLHYAASKGHADMVKLLVVNKAIVNAPSPEGTTPLMMAAFAGSDESVRILLSAGADVTTRNLKQQNAADWARMRNQAGLAKRLDQLNAKVLAERAAAHARNRAAGAAEEENGSAAVGGLGAAAVAGGAAAAGVSTPAATQAPGAYGLQMPEGLTPDAGYRSGNSRAPAASSGNEVKAVDISPPAIPPSFDTGKPAKPSATEGNATSRYFDLNRFDKDPAY</sequence>
<dbReference type="PANTHER" id="PTHR24193:SF121">
    <property type="entry name" value="ADA2A-CONTAINING COMPLEX COMPONENT 3, ISOFORM D"/>
    <property type="match status" value="1"/>
</dbReference>
<comment type="caution">
    <text evidence="6">The sequence shown here is derived from an EMBL/GenBank/DDBJ whole genome shotgun (WGS) entry which is preliminary data.</text>
</comment>
<evidence type="ECO:0000256" key="4">
    <source>
        <dbReference type="SAM" id="MobiDB-lite"/>
    </source>
</evidence>
<evidence type="ECO:0000313" key="6">
    <source>
        <dbReference type="EMBL" id="RBP42967.1"/>
    </source>
</evidence>
<proteinExistence type="predicted"/>
<dbReference type="GO" id="GO:0045944">
    <property type="term" value="P:positive regulation of transcription by RNA polymerase II"/>
    <property type="evidence" value="ECO:0007669"/>
    <property type="project" value="TreeGrafter"/>
</dbReference>
<feature type="compositionally biased region" description="Basic and acidic residues" evidence="4">
    <location>
        <begin position="335"/>
        <end position="345"/>
    </location>
</feature>
<dbReference type="SUPFAM" id="SSF48403">
    <property type="entry name" value="Ankyrin repeat"/>
    <property type="match status" value="1"/>
</dbReference>
<dbReference type="GO" id="GO:0000976">
    <property type="term" value="F:transcription cis-regulatory region binding"/>
    <property type="evidence" value="ECO:0007669"/>
    <property type="project" value="TreeGrafter"/>
</dbReference>
<dbReference type="InterPro" id="IPR002110">
    <property type="entry name" value="Ankyrin_rpt"/>
</dbReference>
<keyword evidence="2 3" id="KW-0040">ANK repeat</keyword>
<evidence type="ECO:0000256" key="2">
    <source>
        <dbReference type="ARBA" id="ARBA00023043"/>
    </source>
</evidence>
<dbReference type="InterPro" id="IPR036770">
    <property type="entry name" value="Ankyrin_rpt-contain_sf"/>
</dbReference>
<dbReference type="AlphaFoldDB" id="A0A366HK98"/>
<feature type="chain" id="PRO_5016924963" evidence="5">
    <location>
        <begin position="25"/>
        <end position="345"/>
    </location>
</feature>
<gene>
    <name evidence="6" type="ORF">DFR37_10192</name>
</gene>
<evidence type="ECO:0000256" key="5">
    <source>
        <dbReference type="SAM" id="SignalP"/>
    </source>
</evidence>
<dbReference type="Gene3D" id="1.25.40.20">
    <property type="entry name" value="Ankyrin repeat-containing domain"/>
    <property type="match status" value="1"/>
</dbReference>
<feature type="repeat" description="ANK" evidence="3">
    <location>
        <begin position="155"/>
        <end position="187"/>
    </location>
</feature>
<keyword evidence="5" id="KW-0732">Signal</keyword>
<dbReference type="Pfam" id="PF12796">
    <property type="entry name" value="Ank_2"/>
    <property type="match status" value="1"/>
</dbReference>